<dbReference type="AlphaFoldDB" id="A0A4C1TWB0"/>
<sequence>MSSFKAKVDSEPYRRSDINSYHCSNKRWRVKSDDDPIPDQRTPQHSVASTDRSGAASLHSIRRLVPSAWADTLKMAGDLYVRAGPFSKLKVDAAPADA</sequence>
<keyword evidence="3" id="KW-1185">Reference proteome</keyword>
<feature type="region of interest" description="Disordered" evidence="1">
    <location>
        <begin position="24"/>
        <end position="57"/>
    </location>
</feature>
<evidence type="ECO:0000256" key="1">
    <source>
        <dbReference type="SAM" id="MobiDB-lite"/>
    </source>
</evidence>
<gene>
    <name evidence="2" type="ORF">EVAR_9166_1</name>
</gene>
<proteinExistence type="predicted"/>
<comment type="caution">
    <text evidence="2">The sequence shown here is derived from an EMBL/GenBank/DDBJ whole genome shotgun (WGS) entry which is preliminary data.</text>
</comment>
<name>A0A4C1TWB0_EUMVA</name>
<protein>
    <submittedName>
        <fullName evidence="2">Uncharacterized protein</fullName>
    </submittedName>
</protein>
<evidence type="ECO:0000313" key="2">
    <source>
        <dbReference type="EMBL" id="GBP18319.1"/>
    </source>
</evidence>
<reference evidence="2 3" key="1">
    <citation type="journal article" date="2019" name="Commun. Biol.">
        <title>The bagworm genome reveals a unique fibroin gene that provides high tensile strength.</title>
        <authorList>
            <person name="Kono N."/>
            <person name="Nakamura H."/>
            <person name="Ohtoshi R."/>
            <person name="Tomita M."/>
            <person name="Numata K."/>
            <person name="Arakawa K."/>
        </authorList>
    </citation>
    <scope>NUCLEOTIDE SEQUENCE [LARGE SCALE GENOMIC DNA]</scope>
</reference>
<accession>A0A4C1TWB0</accession>
<dbReference type="EMBL" id="BGZK01000095">
    <property type="protein sequence ID" value="GBP18319.1"/>
    <property type="molecule type" value="Genomic_DNA"/>
</dbReference>
<dbReference type="Proteomes" id="UP000299102">
    <property type="component" value="Unassembled WGS sequence"/>
</dbReference>
<feature type="compositionally biased region" description="Polar residues" evidence="1">
    <location>
        <begin position="41"/>
        <end position="52"/>
    </location>
</feature>
<organism evidence="2 3">
    <name type="scientific">Eumeta variegata</name>
    <name type="common">Bagworm moth</name>
    <name type="synonym">Eumeta japonica</name>
    <dbReference type="NCBI Taxonomy" id="151549"/>
    <lineage>
        <taxon>Eukaryota</taxon>
        <taxon>Metazoa</taxon>
        <taxon>Ecdysozoa</taxon>
        <taxon>Arthropoda</taxon>
        <taxon>Hexapoda</taxon>
        <taxon>Insecta</taxon>
        <taxon>Pterygota</taxon>
        <taxon>Neoptera</taxon>
        <taxon>Endopterygota</taxon>
        <taxon>Lepidoptera</taxon>
        <taxon>Glossata</taxon>
        <taxon>Ditrysia</taxon>
        <taxon>Tineoidea</taxon>
        <taxon>Psychidae</taxon>
        <taxon>Oiketicinae</taxon>
        <taxon>Eumeta</taxon>
    </lineage>
</organism>
<evidence type="ECO:0000313" key="3">
    <source>
        <dbReference type="Proteomes" id="UP000299102"/>
    </source>
</evidence>